<keyword evidence="8" id="KW-0812">Transmembrane</keyword>
<feature type="repeat" description="TPR" evidence="7">
    <location>
        <begin position="168"/>
        <end position="201"/>
    </location>
</feature>
<protein>
    <recommendedName>
        <fullName evidence="2">histidine kinase</fullName>
        <ecNumber evidence="2">2.7.13.3</ecNumber>
    </recommendedName>
</protein>
<dbReference type="InterPro" id="IPR036890">
    <property type="entry name" value="HATPase_C_sf"/>
</dbReference>
<feature type="transmembrane region" description="Helical" evidence="8">
    <location>
        <begin position="409"/>
        <end position="429"/>
    </location>
</feature>
<dbReference type="InterPro" id="IPR005467">
    <property type="entry name" value="His_kinase_dom"/>
</dbReference>
<evidence type="ECO:0000256" key="3">
    <source>
        <dbReference type="ARBA" id="ARBA00022553"/>
    </source>
</evidence>
<dbReference type="Gene3D" id="3.30.565.10">
    <property type="entry name" value="Histidine kinase-like ATPase, C-terminal domain"/>
    <property type="match status" value="1"/>
</dbReference>
<dbReference type="Proteomes" id="UP000732105">
    <property type="component" value="Unassembled WGS sequence"/>
</dbReference>
<dbReference type="InterPro" id="IPR004358">
    <property type="entry name" value="Sig_transdc_His_kin-like_C"/>
</dbReference>
<dbReference type="SMART" id="SM00387">
    <property type="entry name" value="HATPase_c"/>
    <property type="match status" value="1"/>
</dbReference>
<dbReference type="EC" id="2.7.13.3" evidence="2"/>
<dbReference type="EMBL" id="RZNH01000002">
    <property type="protein sequence ID" value="NOU58468.1"/>
    <property type="molecule type" value="Genomic_DNA"/>
</dbReference>
<comment type="caution">
    <text evidence="10">The sequence shown here is derived from an EMBL/GenBank/DDBJ whole genome shotgun (WGS) entry which is preliminary data.</text>
</comment>
<dbReference type="RefSeq" id="WP_171593738.1">
    <property type="nucleotide sequence ID" value="NZ_RZNH01000002.1"/>
</dbReference>
<dbReference type="SUPFAM" id="SSF48452">
    <property type="entry name" value="TPR-like"/>
    <property type="match status" value="2"/>
</dbReference>
<dbReference type="InterPro" id="IPR036097">
    <property type="entry name" value="HisK_dim/P_sf"/>
</dbReference>
<dbReference type="PRINTS" id="PR00344">
    <property type="entry name" value="BCTRLSENSOR"/>
</dbReference>
<keyword evidence="4" id="KW-0808">Transferase</keyword>
<evidence type="ECO:0000313" key="11">
    <source>
        <dbReference type="Proteomes" id="UP000732105"/>
    </source>
</evidence>
<dbReference type="PANTHER" id="PTHR43711">
    <property type="entry name" value="TWO-COMPONENT HISTIDINE KINASE"/>
    <property type="match status" value="1"/>
</dbReference>
<dbReference type="PROSITE" id="PS50005">
    <property type="entry name" value="TPR"/>
    <property type="match status" value="1"/>
</dbReference>
<dbReference type="Pfam" id="PF00512">
    <property type="entry name" value="HisKA"/>
    <property type="match status" value="1"/>
</dbReference>
<sequence length="675" mass="76741">MRENPAFKLLILFVIVFYSFDANCQQSEQDVIDSLRIVNQEISKQRELVDNYNRIAMAFGAINIDSSLHYSNKSRILAIEINYPKGLAVSHSYTARASIQTSNLKAAIENFHLALDIFKQENDSINILDTYSGLSYVSSYGSSQLKTLNYNLEALAYAEALKDTLKLSIIYNNIGAVYKRLKNYDPALKYFQKSLNLDLPKGNPTALATGYSNIGVLKVEHGKFQEADHDYKMVRRFLPKVNSEYLKAYLHVSLSGYYNGIDELDSCQYHINKAYEYSIDNKYPHIRARVDKRHGELLLKKKQYQKSIKLFQESLDRYTQLGLQEEFPTIYKLQAEAYSKLGLYPEAFEASRKENLFIDSLQRTKVTSIMDEFEEQNRKDEFARLNLEQALKDQQIENTKIQMDNRTNLGLISISLLVIIIGIIVYFYIKTKESNLKLQESEDSLKSMNASKDKFFSIISHDLKSPFNAIVGFSNELSNSYDDYSNDQRKMMIGIIKETSDSALSLLDNLLTWARSQSGFIQFNPEKIQLHSLVETSISPYMGAAKMKNLRIQNLVAEDCEIYADKETTQIVISNLFNNAIKYNNTNGEIIISSISSKNHIEICIADTGIGMSEKIKVGLFKIEENVQRPGTSEEEGTGLGLILCKEFVGKNGGDIRVESEVNSGSSFYFTLPTA</sequence>
<dbReference type="SUPFAM" id="SSF47384">
    <property type="entry name" value="Homodimeric domain of signal transducing histidine kinase"/>
    <property type="match status" value="1"/>
</dbReference>
<dbReference type="PANTHER" id="PTHR43711:SF31">
    <property type="entry name" value="HISTIDINE KINASE"/>
    <property type="match status" value="1"/>
</dbReference>
<accession>A0ABX1WQV2</accession>
<evidence type="ECO:0000259" key="9">
    <source>
        <dbReference type="PROSITE" id="PS50109"/>
    </source>
</evidence>
<dbReference type="InterPro" id="IPR050736">
    <property type="entry name" value="Sensor_HK_Regulatory"/>
</dbReference>
<dbReference type="Gene3D" id="1.25.40.10">
    <property type="entry name" value="Tetratricopeptide repeat domain"/>
    <property type="match status" value="3"/>
</dbReference>
<dbReference type="Gene3D" id="1.10.287.130">
    <property type="match status" value="1"/>
</dbReference>
<gene>
    <name evidence="10" type="ORF">ELS83_01470</name>
</gene>
<dbReference type="PROSITE" id="PS50293">
    <property type="entry name" value="TPR_REGION"/>
    <property type="match status" value="1"/>
</dbReference>
<dbReference type="InterPro" id="IPR019734">
    <property type="entry name" value="TPR_rpt"/>
</dbReference>
<dbReference type="PROSITE" id="PS50109">
    <property type="entry name" value="HIS_KIN"/>
    <property type="match status" value="1"/>
</dbReference>
<dbReference type="SUPFAM" id="SSF55874">
    <property type="entry name" value="ATPase domain of HSP90 chaperone/DNA topoisomerase II/histidine kinase"/>
    <property type="match status" value="1"/>
</dbReference>
<evidence type="ECO:0000256" key="6">
    <source>
        <dbReference type="ARBA" id="ARBA00023012"/>
    </source>
</evidence>
<evidence type="ECO:0000256" key="4">
    <source>
        <dbReference type="ARBA" id="ARBA00022679"/>
    </source>
</evidence>
<dbReference type="InterPro" id="IPR003661">
    <property type="entry name" value="HisK_dim/P_dom"/>
</dbReference>
<keyword evidence="5" id="KW-0418">Kinase</keyword>
<dbReference type="Pfam" id="PF02518">
    <property type="entry name" value="HATPase_c"/>
    <property type="match status" value="1"/>
</dbReference>
<dbReference type="SMART" id="SM00028">
    <property type="entry name" value="TPR"/>
    <property type="match status" value="4"/>
</dbReference>
<reference evidence="10 11" key="1">
    <citation type="submission" date="2018-12" db="EMBL/GenBank/DDBJ databases">
        <title>Marinifilum JC070 sp. nov., a marine bacterium isolated from Yongle Blue Hole in the South China Sea.</title>
        <authorList>
            <person name="Fu T."/>
        </authorList>
    </citation>
    <scope>NUCLEOTIDE SEQUENCE [LARGE SCALE GENOMIC DNA]</scope>
    <source>
        <strain evidence="10 11">JC070</strain>
    </source>
</reference>
<comment type="catalytic activity">
    <reaction evidence="1">
        <text>ATP + protein L-histidine = ADP + protein N-phospho-L-histidine.</text>
        <dbReference type="EC" id="2.7.13.3"/>
    </reaction>
</comment>
<dbReference type="CDD" id="cd00082">
    <property type="entry name" value="HisKA"/>
    <property type="match status" value="1"/>
</dbReference>
<proteinExistence type="predicted"/>
<name>A0ABX1WQV2_9BACT</name>
<keyword evidence="11" id="KW-1185">Reference proteome</keyword>
<organism evidence="10 11">
    <name type="scientific">Marinifilum caeruleilacunae</name>
    <dbReference type="NCBI Taxonomy" id="2499076"/>
    <lineage>
        <taxon>Bacteria</taxon>
        <taxon>Pseudomonadati</taxon>
        <taxon>Bacteroidota</taxon>
        <taxon>Bacteroidia</taxon>
        <taxon>Marinilabiliales</taxon>
        <taxon>Marinifilaceae</taxon>
    </lineage>
</organism>
<evidence type="ECO:0000256" key="7">
    <source>
        <dbReference type="PROSITE-ProRule" id="PRU00339"/>
    </source>
</evidence>
<dbReference type="InterPro" id="IPR011990">
    <property type="entry name" value="TPR-like_helical_dom_sf"/>
</dbReference>
<dbReference type="SMART" id="SM00388">
    <property type="entry name" value="HisKA"/>
    <property type="match status" value="1"/>
</dbReference>
<evidence type="ECO:0000256" key="5">
    <source>
        <dbReference type="ARBA" id="ARBA00022777"/>
    </source>
</evidence>
<keyword evidence="3" id="KW-0597">Phosphoprotein</keyword>
<dbReference type="Pfam" id="PF13424">
    <property type="entry name" value="TPR_12"/>
    <property type="match status" value="1"/>
</dbReference>
<keyword evidence="8" id="KW-0472">Membrane</keyword>
<feature type="domain" description="Histidine kinase" evidence="9">
    <location>
        <begin position="458"/>
        <end position="675"/>
    </location>
</feature>
<evidence type="ECO:0000256" key="8">
    <source>
        <dbReference type="SAM" id="Phobius"/>
    </source>
</evidence>
<keyword evidence="8" id="KW-1133">Transmembrane helix</keyword>
<dbReference type="InterPro" id="IPR003594">
    <property type="entry name" value="HATPase_dom"/>
</dbReference>
<evidence type="ECO:0000256" key="1">
    <source>
        <dbReference type="ARBA" id="ARBA00000085"/>
    </source>
</evidence>
<evidence type="ECO:0000256" key="2">
    <source>
        <dbReference type="ARBA" id="ARBA00012438"/>
    </source>
</evidence>
<keyword evidence="7" id="KW-0802">TPR repeat</keyword>
<keyword evidence="6" id="KW-0902">Two-component regulatory system</keyword>
<evidence type="ECO:0000313" key="10">
    <source>
        <dbReference type="EMBL" id="NOU58468.1"/>
    </source>
</evidence>